<dbReference type="Proteomes" id="UP000433945">
    <property type="component" value="Unassembled WGS sequence"/>
</dbReference>
<accession>A0A6N8HCU9</accession>
<dbReference type="RefSeq" id="WP_157481106.1">
    <property type="nucleotide sequence ID" value="NZ_WOWP01000001.1"/>
</dbReference>
<organism evidence="1 2">
    <name type="scientific">Flavobacterium rakeshii</name>
    <dbReference type="NCBI Taxonomy" id="1038845"/>
    <lineage>
        <taxon>Bacteria</taxon>
        <taxon>Pseudomonadati</taxon>
        <taxon>Bacteroidota</taxon>
        <taxon>Flavobacteriia</taxon>
        <taxon>Flavobacteriales</taxon>
        <taxon>Flavobacteriaceae</taxon>
        <taxon>Flavobacterium</taxon>
    </lineage>
</organism>
<sequence length="102" mass="11461">MEQKLCEQLLLAKGILTKASLKKNDVSVNPTDLEISQIISVYKIRETIEKDKKELTALKELLKNLKKESGYKKLRIVKITGTLNQIVFIDAGITKVYGALSL</sequence>
<proteinExistence type="predicted"/>
<keyword evidence="2" id="KW-1185">Reference proteome</keyword>
<reference evidence="1 2" key="1">
    <citation type="submission" date="2019-12" db="EMBL/GenBank/DDBJ databases">
        <authorList>
            <person name="Sun J.-Q."/>
        </authorList>
    </citation>
    <scope>NUCLEOTIDE SEQUENCE [LARGE SCALE GENOMIC DNA]</scope>
    <source>
        <strain evidence="1 2">JCM 17928</strain>
    </source>
</reference>
<protein>
    <submittedName>
        <fullName evidence="1">Uncharacterized protein</fullName>
    </submittedName>
</protein>
<gene>
    <name evidence="1" type="ORF">GN157_00300</name>
</gene>
<dbReference type="EMBL" id="WOWP01000001">
    <property type="protein sequence ID" value="MUV02137.1"/>
    <property type="molecule type" value="Genomic_DNA"/>
</dbReference>
<comment type="caution">
    <text evidence="1">The sequence shown here is derived from an EMBL/GenBank/DDBJ whole genome shotgun (WGS) entry which is preliminary data.</text>
</comment>
<evidence type="ECO:0000313" key="2">
    <source>
        <dbReference type="Proteomes" id="UP000433945"/>
    </source>
</evidence>
<evidence type="ECO:0000313" key="1">
    <source>
        <dbReference type="EMBL" id="MUV02137.1"/>
    </source>
</evidence>
<dbReference type="AlphaFoldDB" id="A0A6N8HCU9"/>
<name>A0A6N8HCU9_9FLAO</name>